<evidence type="ECO:0000313" key="3">
    <source>
        <dbReference type="Proteomes" id="UP001259982"/>
    </source>
</evidence>
<evidence type="ECO:0000313" key="2">
    <source>
        <dbReference type="EMBL" id="MDT0616914.1"/>
    </source>
</evidence>
<evidence type="ECO:0008006" key="4">
    <source>
        <dbReference type="Google" id="ProtNLM"/>
    </source>
</evidence>
<keyword evidence="1" id="KW-0472">Membrane</keyword>
<feature type="transmembrane region" description="Helical" evidence="1">
    <location>
        <begin position="12"/>
        <end position="32"/>
    </location>
</feature>
<keyword evidence="1" id="KW-1133">Transmembrane helix</keyword>
<accession>A0ABU3B379</accession>
<comment type="caution">
    <text evidence="2">The sequence shown here is derived from an EMBL/GenBank/DDBJ whole genome shotgun (WGS) entry which is preliminary data.</text>
</comment>
<gene>
    <name evidence="2" type="ORF">RM531_00360</name>
</gene>
<proteinExistence type="predicted"/>
<reference evidence="2 3" key="1">
    <citation type="submission" date="2023-09" db="EMBL/GenBank/DDBJ databases">
        <authorList>
            <person name="Rey-Velasco X."/>
        </authorList>
    </citation>
    <scope>NUCLEOTIDE SEQUENCE [LARGE SCALE GENOMIC DNA]</scope>
    <source>
        <strain evidence="2 3">P385</strain>
    </source>
</reference>
<keyword evidence="3" id="KW-1185">Reference proteome</keyword>
<evidence type="ECO:0000256" key="1">
    <source>
        <dbReference type="SAM" id="Phobius"/>
    </source>
</evidence>
<protein>
    <recommendedName>
        <fullName evidence="4">Oxalate:formate antiporter</fullName>
    </recommendedName>
</protein>
<keyword evidence="1" id="KW-0812">Transmembrane</keyword>
<organism evidence="2 3">
    <name type="scientific">Spectribacter acetivorans</name>
    <dbReference type="NCBI Taxonomy" id="3075603"/>
    <lineage>
        <taxon>Bacteria</taxon>
        <taxon>Pseudomonadati</taxon>
        <taxon>Pseudomonadota</taxon>
        <taxon>Gammaproteobacteria</taxon>
        <taxon>Salinisphaerales</taxon>
        <taxon>Salinisphaeraceae</taxon>
        <taxon>Spectribacter</taxon>
    </lineage>
</organism>
<sequence>MSSRKADSTTTPTWQLVAVWTLVLVPMGWGVLETLAKAAQLFS</sequence>
<dbReference type="Proteomes" id="UP001259982">
    <property type="component" value="Unassembled WGS sequence"/>
</dbReference>
<dbReference type="RefSeq" id="WP_311656430.1">
    <property type="nucleotide sequence ID" value="NZ_JAVRHY010000001.1"/>
</dbReference>
<name>A0ABU3B379_9GAMM</name>
<dbReference type="EMBL" id="JAVRHY010000001">
    <property type="protein sequence ID" value="MDT0616914.1"/>
    <property type="molecule type" value="Genomic_DNA"/>
</dbReference>